<comment type="similarity">
    <text evidence="4 14">Belongs to the cytochrome P450 family.</text>
</comment>
<evidence type="ECO:0000256" key="7">
    <source>
        <dbReference type="ARBA" id="ARBA00022824"/>
    </source>
</evidence>
<keyword evidence="6 13" id="KW-0479">Metal-binding</keyword>
<feature type="binding site" description="axial binding residue" evidence="13">
    <location>
        <position position="443"/>
    </location>
    <ligand>
        <name>heme</name>
        <dbReference type="ChEBI" id="CHEBI:30413"/>
    </ligand>
    <ligandPart>
        <name>Fe</name>
        <dbReference type="ChEBI" id="CHEBI:18248"/>
    </ligandPart>
</feature>
<evidence type="ECO:0000256" key="11">
    <source>
        <dbReference type="ARBA" id="ARBA00023033"/>
    </source>
</evidence>
<dbReference type="InterPro" id="IPR001128">
    <property type="entry name" value="Cyt_P450"/>
</dbReference>
<keyword evidence="8" id="KW-0492">Microsome</keyword>
<evidence type="ECO:0000256" key="8">
    <source>
        <dbReference type="ARBA" id="ARBA00022848"/>
    </source>
</evidence>
<evidence type="ECO:0000256" key="3">
    <source>
        <dbReference type="ARBA" id="ARBA00004406"/>
    </source>
</evidence>
<dbReference type="FunFam" id="1.10.630.10:FF:000042">
    <property type="entry name" value="Cytochrome P450"/>
    <property type="match status" value="1"/>
</dbReference>
<keyword evidence="7" id="KW-0256">Endoplasmic reticulum</keyword>
<keyword evidence="12 15" id="KW-0472">Membrane</keyword>
<evidence type="ECO:0000313" key="17">
    <source>
        <dbReference type="Proteomes" id="UP001497644"/>
    </source>
</evidence>
<evidence type="ECO:0000256" key="5">
    <source>
        <dbReference type="ARBA" id="ARBA00022617"/>
    </source>
</evidence>
<keyword evidence="17" id="KW-1185">Reference proteome</keyword>
<comment type="subcellular location">
    <subcellularLocation>
        <location evidence="3">Endoplasmic reticulum membrane</location>
        <topology evidence="3">Peripheral membrane protein</topology>
    </subcellularLocation>
    <subcellularLocation>
        <location evidence="2">Microsome membrane</location>
        <topology evidence="2">Peripheral membrane protein</topology>
    </subcellularLocation>
</comment>
<dbReference type="CDD" id="cd11056">
    <property type="entry name" value="CYP6-like"/>
    <property type="match status" value="1"/>
</dbReference>
<dbReference type="InterPro" id="IPR050476">
    <property type="entry name" value="Insect_CytP450_Detox"/>
</dbReference>
<dbReference type="SUPFAM" id="SSF48264">
    <property type="entry name" value="Cytochrome P450"/>
    <property type="match status" value="1"/>
</dbReference>
<name>A0AAV2NCR5_9HYME</name>
<evidence type="ECO:0000256" key="2">
    <source>
        <dbReference type="ARBA" id="ARBA00004174"/>
    </source>
</evidence>
<protein>
    <recommendedName>
        <fullName evidence="18">Cytochrome P450</fullName>
    </recommendedName>
</protein>
<dbReference type="InterPro" id="IPR017972">
    <property type="entry name" value="Cyt_P450_CS"/>
</dbReference>
<sequence length="501" mass="58194">MGSFEILCGIVAVSLAVYYYFTSTFNFWKSRGIRGPQPIPGFGNFKDVILMKKSVTDFLVEIYNNYKDESIVGIFTTRTPVLVIKDADLIKNILIKDFTKFADRGFPFHKKLDPLSQHLFALEPKRWRPLRTRLSPVFTSGRLKEMFSLISQCADQFEQYIEKLTSKNEPIECRELTAKYTTDVIGTCAFGIEMNALSDEDSEFRRMGRLIFLPTWGNVLRARCKQFLPWFCGILSYILPKTEVNKFFTRVVIETIDYRNANNIVRHDFIDTLRELKKHPEKLGDIELTDTLIAAQAFVFFAAGFETSSTTISNGLYELAINQEVQDKLREEINEEYIRHNGNFTYENIKKMNYLDKVFKETLRKYPPVPLLTRKTMSSYTFDGTKVNIPKDQDVWIPIYAIQRDPDIYPKPDVFDPERFTDEVVQTRHPMFYLPFGDGPRNCIGARFAVHQTKIGLIKILRNYKVETCEKTQIPYINHPKTFILTPSGGIYLKMIKVNRS</sequence>
<dbReference type="GO" id="GO:0016705">
    <property type="term" value="F:oxidoreductase activity, acting on paired donors, with incorporation or reduction of molecular oxygen"/>
    <property type="evidence" value="ECO:0007669"/>
    <property type="project" value="InterPro"/>
</dbReference>
<keyword evidence="9 14" id="KW-0560">Oxidoreductase</keyword>
<organism evidence="16 17">
    <name type="scientific">Lasius platythorax</name>
    <dbReference type="NCBI Taxonomy" id="488582"/>
    <lineage>
        <taxon>Eukaryota</taxon>
        <taxon>Metazoa</taxon>
        <taxon>Ecdysozoa</taxon>
        <taxon>Arthropoda</taxon>
        <taxon>Hexapoda</taxon>
        <taxon>Insecta</taxon>
        <taxon>Pterygota</taxon>
        <taxon>Neoptera</taxon>
        <taxon>Endopterygota</taxon>
        <taxon>Hymenoptera</taxon>
        <taxon>Apocrita</taxon>
        <taxon>Aculeata</taxon>
        <taxon>Formicoidea</taxon>
        <taxon>Formicidae</taxon>
        <taxon>Formicinae</taxon>
        <taxon>Lasius</taxon>
        <taxon>Lasius</taxon>
    </lineage>
</organism>
<proteinExistence type="inferred from homology"/>
<evidence type="ECO:0000256" key="15">
    <source>
        <dbReference type="SAM" id="Phobius"/>
    </source>
</evidence>
<dbReference type="AlphaFoldDB" id="A0AAV2NCR5"/>
<evidence type="ECO:0000313" key="16">
    <source>
        <dbReference type="EMBL" id="CAL1677690.1"/>
    </source>
</evidence>
<dbReference type="Gene3D" id="1.10.630.10">
    <property type="entry name" value="Cytochrome P450"/>
    <property type="match status" value="1"/>
</dbReference>
<evidence type="ECO:0008006" key="18">
    <source>
        <dbReference type="Google" id="ProtNLM"/>
    </source>
</evidence>
<keyword evidence="15" id="KW-0812">Transmembrane</keyword>
<evidence type="ECO:0000256" key="12">
    <source>
        <dbReference type="ARBA" id="ARBA00023136"/>
    </source>
</evidence>
<dbReference type="PRINTS" id="PR00385">
    <property type="entry name" value="P450"/>
</dbReference>
<dbReference type="GO" id="GO:0005506">
    <property type="term" value="F:iron ion binding"/>
    <property type="evidence" value="ECO:0007669"/>
    <property type="project" value="InterPro"/>
</dbReference>
<dbReference type="InterPro" id="IPR036396">
    <property type="entry name" value="Cyt_P450_sf"/>
</dbReference>
<keyword evidence="15" id="KW-1133">Transmembrane helix</keyword>
<dbReference type="PROSITE" id="PS00086">
    <property type="entry name" value="CYTOCHROME_P450"/>
    <property type="match status" value="1"/>
</dbReference>
<dbReference type="PANTHER" id="PTHR24292">
    <property type="entry name" value="CYTOCHROME P450"/>
    <property type="match status" value="1"/>
</dbReference>
<dbReference type="GO" id="GO:0020037">
    <property type="term" value="F:heme binding"/>
    <property type="evidence" value="ECO:0007669"/>
    <property type="project" value="InterPro"/>
</dbReference>
<accession>A0AAV2NCR5</accession>
<gene>
    <name evidence="16" type="ORF">LPLAT_LOCUS3673</name>
</gene>
<evidence type="ECO:0000256" key="9">
    <source>
        <dbReference type="ARBA" id="ARBA00023002"/>
    </source>
</evidence>
<evidence type="ECO:0000256" key="1">
    <source>
        <dbReference type="ARBA" id="ARBA00001971"/>
    </source>
</evidence>
<evidence type="ECO:0000256" key="14">
    <source>
        <dbReference type="RuleBase" id="RU000461"/>
    </source>
</evidence>
<dbReference type="Proteomes" id="UP001497644">
    <property type="component" value="Chromosome 13"/>
</dbReference>
<keyword evidence="10 13" id="KW-0408">Iron</keyword>
<evidence type="ECO:0000256" key="4">
    <source>
        <dbReference type="ARBA" id="ARBA00010617"/>
    </source>
</evidence>
<dbReference type="PANTHER" id="PTHR24292:SF54">
    <property type="entry name" value="CYP9F3-RELATED"/>
    <property type="match status" value="1"/>
</dbReference>
<dbReference type="PRINTS" id="PR00463">
    <property type="entry name" value="EP450I"/>
</dbReference>
<dbReference type="EMBL" id="OZ034836">
    <property type="protein sequence ID" value="CAL1677690.1"/>
    <property type="molecule type" value="Genomic_DNA"/>
</dbReference>
<dbReference type="InterPro" id="IPR002401">
    <property type="entry name" value="Cyt_P450_E_grp-I"/>
</dbReference>
<comment type="cofactor">
    <cofactor evidence="1 13">
        <name>heme</name>
        <dbReference type="ChEBI" id="CHEBI:30413"/>
    </cofactor>
</comment>
<evidence type="ECO:0000256" key="10">
    <source>
        <dbReference type="ARBA" id="ARBA00023004"/>
    </source>
</evidence>
<keyword evidence="5 13" id="KW-0349">Heme</keyword>
<feature type="transmembrane region" description="Helical" evidence="15">
    <location>
        <begin position="6"/>
        <end position="28"/>
    </location>
</feature>
<dbReference type="GO" id="GO:0004497">
    <property type="term" value="F:monooxygenase activity"/>
    <property type="evidence" value="ECO:0007669"/>
    <property type="project" value="UniProtKB-KW"/>
</dbReference>
<evidence type="ECO:0000256" key="6">
    <source>
        <dbReference type="ARBA" id="ARBA00022723"/>
    </source>
</evidence>
<reference evidence="16" key="1">
    <citation type="submission" date="2024-04" db="EMBL/GenBank/DDBJ databases">
        <authorList>
            <consortium name="Molecular Ecology Group"/>
        </authorList>
    </citation>
    <scope>NUCLEOTIDE SEQUENCE</scope>
</reference>
<keyword evidence="11 14" id="KW-0503">Monooxygenase</keyword>
<dbReference type="Pfam" id="PF00067">
    <property type="entry name" value="p450"/>
    <property type="match status" value="1"/>
</dbReference>
<dbReference type="GO" id="GO:0005789">
    <property type="term" value="C:endoplasmic reticulum membrane"/>
    <property type="evidence" value="ECO:0007669"/>
    <property type="project" value="UniProtKB-SubCell"/>
</dbReference>
<evidence type="ECO:0000256" key="13">
    <source>
        <dbReference type="PIRSR" id="PIRSR602401-1"/>
    </source>
</evidence>